<dbReference type="Gramene" id="rna-AYBTSS11_LOCUS1291">
    <property type="protein sequence ID" value="CAJ1826776.1"/>
    <property type="gene ID" value="gene-AYBTSS11_LOCUS1291"/>
</dbReference>
<dbReference type="EMBL" id="OY731398">
    <property type="protein sequence ID" value="CAJ1826776.1"/>
    <property type="molecule type" value="Genomic_DNA"/>
</dbReference>
<dbReference type="AlphaFoldDB" id="A0AA86RQW4"/>
<keyword evidence="2" id="KW-1185">Reference proteome</keyword>
<name>A0AA86RQW4_9FABA</name>
<accession>A0AA86RQW4</accession>
<proteinExistence type="predicted"/>
<evidence type="ECO:0000313" key="1">
    <source>
        <dbReference type="EMBL" id="CAJ1826776.1"/>
    </source>
</evidence>
<evidence type="ECO:0000313" key="2">
    <source>
        <dbReference type="Proteomes" id="UP001189624"/>
    </source>
</evidence>
<dbReference type="Proteomes" id="UP001189624">
    <property type="component" value="Chromosome 1"/>
</dbReference>
<reference evidence="1" key="1">
    <citation type="submission" date="2023-10" db="EMBL/GenBank/DDBJ databases">
        <authorList>
            <person name="Domelevo Entfellner J.-B."/>
        </authorList>
    </citation>
    <scope>NUCLEOTIDE SEQUENCE</scope>
</reference>
<organism evidence="1 2">
    <name type="scientific">Sphenostylis stenocarpa</name>
    <dbReference type="NCBI Taxonomy" id="92480"/>
    <lineage>
        <taxon>Eukaryota</taxon>
        <taxon>Viridiplantae</taxon>
        <taxon>Streptophyta</taxon>
        <taxon>Embryophyta</taxon>
        <taxon>Tracheophyta</taxon>
        <taxon>Spermatophyta</taxon>
        <taxon>Magnoliopsida</taxon>
        <taxon>eudicotyledons</taxon>
        <taxon>Gunneridae</taxon>
        <taxon>Pentapetalae</taxon>
        <taxon>rosids</taxon>
        <taxon>fabids</taxon>
        <taxon>Fabales</taxon>
        <taxon>Fabaceae</taxon>
        <taxon>Papilionoideae</taxon>
        <taxon>50 kb inversion clade</taxon>
        <taxon>NPAAA clade</taxon>
        <taxon>indigoferoid/millettioid clade</taxon>
        <taxon>Phaseoleae</taxon>
        <taxon>Sphenostylis</taxon>
    </lineage>
</organism>
<gene>
    <name evidence="1" type="ORF">AYBTSS11_LOCUS1291</name>
</gene>
<sequence>MAPASSLVGLLPDKKIPSDIVFLTQSTDTFHFLLAVWQRKYGGAHTAPTVKKEIKVDRSGPQKKNELGLELK</sequence>
<protein>
    <submittedName>
        <fullName evidence="1">Uncharacterized protein</fullName>
    </submittedName>
</protein>